<feature type="transmembrane region" description="Helical" evidence="1">
    <location>
        <begin position="6"/>
        <end position="28"/>
    </location>
</feature>
<sequence>MDIKYYLFTIIMLSVPIVKWYLMINSFFKRKSLGAALIKLKNKCIKKELAKCALYFSVLIYIIISQFKIYLKDIELAKRIHDLQKYNIYIDYSIYPIEQTICLAIIVAIYLITYLFEHLSNHCIYEKGVSSILWTIKWNEISRYDIEDTYIKINAIKQLYFFKIKANIFIKVDQFEKLELTNILKEHLINTTSETVETL</sequence>
<dbReference type="AlphaFoldDB" id="A0A934HXK2"/>
<dbReference type="Proteomes" id="UP000622687">
    <property type="component" value="Unassembled WGS sequence"/>
</dbReference>
<gene>
    <name evidence="2" type="ORF">I6U51_10330</name>
</gene>
<reference evidence="2" key="1">
    <citation type="submission" date="2020-12" db="EMBL/GenBank/DDBJ databases">
        <title>Clostridium thailandense sp. nov., a novel acetogenic bacterium isolated from peat land soil in Thailand.</title>
        <authorList>
            <person name="Chaikitkaew S."/>
            <person name="Birkeland N.K."/>
        </authorList>
    </citation>
    <scope>NUCLEOTIDE SEQUENCE</scope>
    <source>
        <strain evidence="2">DSM 17425</strain>
    </source>
</reference>
<feature type="transmembrane region" description="Helical" evidence="1">
    <location>
        <begin position="49"/>
        <end position="71"/>
    </location>
</feature>
<evidence type="ECO:0000256" key="1">
    <source>
        <dbReference type="SAM" id="Phobius"/>
    </source>
</evidence>
<accession>A0A934HXK2</accession>
<name>A0A934HXK2_9CLOT</name>
<comment type="caution">
    <text evidence="2">The sequence shown here is derived from an EMBL/GenBank/DDBJ whole genome shotgun (WGS) entry which is preliminary data.</text>
</comment>
<keyword evidence="1" id="KW-0812">Transmembrane</keyword>
<keyword evidence="3" id="KW-1185">Reference proteome</keyword>
<evidence type="ECO:0000313" key="3">
    <source>
        <dbReference type="Proteomes" id="UP000622687"/>
    </source>
</evidence>
<proteinExistence type="predicted"/>
<keyword evidence="1" id="KW-1133">Transmembrane helix</keyword>
<organism evidence="2 3">
    <name type="scientific">Clostridium aciditolerans</name>
    <dbReference type="NCBI Taxonomy" id="339861"/>
    <lineage>
        <taxon>Bacteria</taxon>
        <taxon>Bacillati</taxon>
        <taxon>Bacillota</taxon>
        <taxon>Clostridia</taxon>
        <taxon>Eubacteriales</taxon>
        <taxon>Clostridiaceae</taxon>
        <taxon>Clostridium</taxon>
    </lineage>
</organism>
<evidence type="ECO:0000313" key="2">
    <source>
        <dbReference type="EMBL" id="MBI6873099.1"/>
    </source>
</evidence>
<dbReference type="EMBL" id="JAEEGB010000010">
    <property type="protein sequence ID" value="MBI6873099.1"/>
    <property type="molecule type" value="Genomic_DNA"/>
</dbReference>
<dbReference type="RefSeq" id="WP_211142568.1">
    <property type="nucleotide sequence ID" value="NZ_JAEEGB010000010.1"/>
</dbReference>
<feature type="transmembrane region" description="Helical" evidence="1">
    <location>
        <begin position="94"/>
        <end position="116"/>
    </location>
</feature>
<keyword evidence="1" id="KW-0472">Membrane</keyword>
<protein>
    <submittedName>
        <fullName evidence="2">Uncharacterized protein</fullName>
    </submittedName>
</protein>